<accession>F8F305</accession>
<dbReference type="RefSeq" id="WP_013969199.1">
    <property type="nucleotide sequence ID" value="NC_015732.1"/>
</dbReference>
<dbReference type="HOGENOM" id="CLU_150436_0_0_12"/>
<reference evidence="3" key="2">
    <citation type="journal article" date="2013" name="Stand. Genomic Sci.">
        <title>Genome sequence of the thermophilic fresh-water bacterium Spirochaeta caldaria type strain (H1(T)), reclassification of Spirochaeta caldaria, Spirochaeta stenostrepta, and Spirochaeta zuelzerae in the genus Treponema as Treponema caldaria comb. nov., Treponema stenostrepta comb. nov., and Treponema zuelzerae comb. nov., and emendation of the genus Treponema.</title>
        <authorList>
            <person name="Abt B."/>
            <person name="Goker M."/>
            <person name="Scheuner C."/>
            <person name="Han C."/>
            <person name="Lu M."/>
            <person name="Misra M."/>
            <person name="Lapidus A."/>
            <person name="Nolan M."/>
            <person name="Lucas S."/>
            <person name="Hammon N."/>
            <person name="Deshpande S."/>
            <person name="Cheng J.F."/>
            <person name="Tapia R."/>
            <person name="Goodwin L.A."/>
            <person name="Pitluck S."/>
            <person name="Liolios K."/>
            <person name="Pagani I."/>
            <person name="Ivanova N."/>
            <person name="Mavromatis K."/>
            <person name="Mikhailova N."/>
            <person name="Huntemann M."/>
            <person name="Pati A."/>
            <person name="Chen A."/>
            <person name="Palaniappan K."/>
            <person name="Land M."/>
            <person name="Hauser L."/>
            <person name="Jeffries C.D."/>
            <person name="Rohde M."/>
            <person name="Spring S."/>
            <person name="Gronow S."/>
            <person name="Detter J.C."/>
            <person name="Bristow J."/>
            <person name="Eisen J.A."/>
            <person name="Markowitz V."/>
            <person name="Hugenholtz P."/>
            <person name="Kyrpides N.C."/>
            <person name="Woyke T."/>
            <person name="Klenk H.P."/>
        </authorList>
    </citation>
    <scope>NUCLEOTIDE SEQUENCE</scope>
    <source>
        <strain evidence="3">ATCC 51460 / DSM 7334 / H1</strain>
    </source>
</reference>
<dbReference type="Proteomes" id="UP000000503">
    <property type="component" value="Chromosome"/>
</dbReference>
<sequence>MGNNTIEDIGCCGAFCGTCKVKKEKACIGCKLGYNNGERDLAKAKCKMKICCITKNIDTCADCKELNSCPIIQDFFNKNGYKYHKYKEAIYYIVEYGYKDFLDQTIKWTMQYGKYEKEKT</sequence>
<keyword evidence="3" id="KW-1185">Reference proteome</keyword>
<proteinExistence type="predicted"/>
<dbReference type="KEGG" id="scd:Spica_1771"/>
<dbReference type="AlphaFoldDB" id="F8F305"/>
<dbReference type="KEGG" id="scd:Spica_1750"/>
<gene>
    <name evidence="1" type="ordered locus">Spica_1750</name>
    <name evidence="2" type="ordered locus">Spica_1771</name>
</gene>
<evidence type="ECO:0008006" key="4">
    <source>
        <dbReference type="Google" id="ProtNLM"/>
    </source>
</evidence>
<dbReference type="STRING" id="744872.Spica_1750"/>
<evidence type="ECO:0000313" key="3">
    <source>
        <dbReference type="Proteomes" id="UP000000503"/>
    </source>
</evidence>
<evidence type="ECO:0000313" key="2">
    <source>
        <dbReference type="EMBL" id="AEJ19913.1"/>
    </source>
</evidence>
<reference evidence="2" key="1">
    <citation type="submission" date="2011-06" db="EMBL/GenBank/DDBJ databases">
        <title>The complete genome of Treponema caldarium DSM 7334.</title>
        <authorList>
            <consortium name="US DOE Joint Genome Institute (JGI-PGF)"/>
            <person name="Lucas S."/>
            <person name="Han J."/>
            <person name="Lapidus A."/>
            <person name="Bruce D."/>
            <person name="Goodwin L."/>
            <person name="Pitluck S."/>
            <person name="Peters L."/>
            <person name="Kyrpides N."/>
            <person name="Mavromatis K."/>
            <person name="Ivanova N."/>
            <person name="Ovchinnikova G."/>
            <person name="Lu M."/>
            <person name="Misra M."/>
            <person name="Detter J.C."/>
            <person name="Tapia R."/>
            <person name="Han C."/>
            <person name="Land M."/>
            <person name="Hauser L."/>
            <person name="Markowitz V."/>
            <person name="Cheng J.-F."/>
            <person name="Hugenholtz P."/>
            <person name="Woyke T."/>
            <person name="Wu D."/>
            <person name="Spring S."/>
            <person name="Schroeder M."/>
            <person name="Brambilla E."/>
            <person name="Klenk H.-P."/>
            <person name="Eisen J.A."/>
        </authorList>
    </citation>
    <scope>NUCLEOTIDE SEQUENCE</scope>
    <source>
        <strain evidence="2">DSM 7334</strain>
    </source>
</reference>
<dbReference type="eggNOG" id="ENOG5032ZHH">
    <property type="taxonomic scope" value="Bacteria"/>
</dbReference>
<name>F8F305_GRAC1</name>
<organism evidence="2 3">
    <name type="scientific">Gracilinema caldarium (strain ATCC 51460 / DSM 7334 / H1)</name>
    <name type="common">Treponema caldarium</name>
    <dbReference type="NCBI Taxonomy" id="744872"/>
    <lineage>
        <taxon>Bacteria</taxon>
        <taxon>Pseudomonadati</taxon>
        <taxon>Spirochaetota</taxon>
        <taxon>Spirochaetia</taxon>
        <taxon>Spirochaetales</taxon>
        <taxon>Breznakiellaceae</taxon>
        <taxon>Gracilinema</taxon>
    </lineage>
</organism>
<dbReference type="EMBL" id="CP002868">
    <property type="protein sequence ID" value="AEJ19892.1"/>
    <property type="molecule type" value="Genomic_DNA"/>
</dbReference>
<dbReference type="EMBL" id="CP002868">
    <property type="protein sequence ID" value="AEJ19913.1"/>
    <property type="molecule type" value="Genomic_DNA"/>
</dbReference>
<protein>
    <recommendedName>
        <fullName evidence="4">DUF3795 domain-containing protein</fullName>
    </recommendedName>
</protein>
<evidence type="ECO:0000313" key="1">
    <source>
        <dbReference type="EMBL" id="AEJ19892.1"/>
    </source>
</evidence>
<dbReference type="OrthoDB" id="9778466at2"/>